<feature type="region of interest" description="Disordered" evidence="1">
    <location>
        <begin position="1"/>
        <end position="20"/>
    </location>
</feature>
<organism evidence="2 3">
    <name type="scientific">Portunus trituberculatus</name>
    <name type="common">Swimming crab</name>
    <name type="synonym">Neptunus trituberculatus</name>
    <dbReference type="NCBI Taxonomy" id="210409"/>
    <lineage>
        <taxon>Eukaryota</taxon>
        <taxon>Metazoa</taxon>
        <taxon>Ecdysozoa</taxon>
        <taxon>Arthropoda</taxon>
        <taxon>Crustacea</taxon>
        <taxon>Multicrustacea</taxon>
        <taxon>Malacostraca</taxon>
        <taxon>Eumalacostraca</taxon>
        <taxon>Eucarida</taxon>
        <taxon>Decapoda</taxon>
        <taxon>Pleocyemata</taxon>
        <taxon>Brachyura</taxon>
        <taxon>Eubrachyura</taxon>
        <taxon>Portunoidea</taxon>
        <taxon>Portunidae</taxon>
        <taxon>Portuninae</taxon>
        <taxon>Portunus</taxon>
    </lineage>
</organism>
<evidence type="ECO:0000313" key="3">
    <source>
        <dbReference type="Proteomes" id="UP000324222"/>
    </source>
</evidence>
<evidence type="ECO:0000256" key="1">
    <source>
        <dbReference type="SAM" id="MobiDB-lite"/>
    </source>
</evidence>
<keyword evidence="3" id="KW-1185">Reference proteome</keyword>
<protein>
    <submittedName>
        <fullName evidence="2">Uncharacterized protein</fullName>
    </submittedName>
</protein>
<evidence type="ECO:0000313" key="2">
    <source>
        <dbReference type="EMBL" id="MPC34977.1"/>
    </source>
</evidence>
<comment type="caution">
    <text evidence="2">The sequence shown here is derived from an EMBL/GenBank/DDBJ whole genome shotgun (WGS) entry which is preliminary data.</text>
</comment>
<dbReference type="EMBL" id="VSRR010003172">
    <property type="protein sequence ID" value="MPC34977.1"/>
    <property type="molecule type" value="Genomic_DNA"/>
</dbReference>
<proteinExistence type="predicted"/>
<name>A0A5B7ENW0_PORTR</name>
<sequence>MATPNPALESPSGEGTRNVPMSDCSLVGDPKCLDTSLNFFYINFCNIRGTVEEKYNKKVYDEEITALQDAEVLLVDINILAEV</sequence>
<accession>A0A5B7ENW0</accession>
<dbReference type="Proteomes" id="UP000324222">
    <property type="component" value="Unassembled WGS sequence"/>
</dbReference>
<gene>
    <name evidence="2" type="ORF">E2C01_028384</name>
</gene>
<reference evidence="2 3" key="1">
    <citation type="submission" date="2019-05" db="EMBL/GenBank/DDBJ databases">
        <title>Another draft genome of Portunus trituberculatus and its Hox gene families provides insights of decapod evolution.</title>
        <authorList>
            <person name="Jeong J.-H."/>
            <person name="Song I."/>
            <person name="Kim S."/>
            <person name="Choi T."/>
            <person name="Kim D."/>
            <person name="Ryu S."/>
            <person name="Kim W."/>
        </authorList>
    </citation>
    <scope>NUCLEOTIDE SEQUENCE [LARGE SCALE GENOMIC DNA]</scope>
    <source>
        <tissue evidence="2">Muscle</tissue>
    </source>
</reference>
<dbReference type="AlphaFoldDB" id="A0A5B7ENW0"/>